<keyword evidence="3" id="KW-1185">Reference proteome</keyword>
<gene>
    <name evidence="2" type="ORF">BJ965_000811</name>
</gene>
<feature type="region of interest" description="Disordered" evidence="1">
    <location>
        <begin position="53"/>
        <end position="84"/>
    </location>
</feature>
<dbReference type="AlphaFoldDB" id="A0A7W7GFB2"/>
<accession>A0A7W7GFB2</accession>
<dbReference type="EMBL" id="JACHMS010000001">
    <property type="protein sequence ID" value="MBB4710929.1"/>
    <property type="molecule type" value="Genomic_DNA"/>
</dbReference>
<feature type="compositionally biased region" description="Basic and acidic residues" evidence="1">
    <location>
        <begin position="59"/>
        <end position="69"/>
    </location>
</feature>
<dbReference type="Proteomes" id="UP000565089">
    <property type="component" value="Unassembled WGS sequence"/>
</dbReference>
<name>A0A7W7GFB2_9ACTN</name>
<evidence type="ECO:0000313" key="2">
    <source>
        <dbReference type="EMBL" id="MBB4710929.1"/>
    </source>
</evidence>
<proteinExistence type="predicted"/>
<evidence type="ECO:0000256" key="1">
    <source>
        <dbReference type="SAM" id="MobiDB-lite"/>
    </source>
</evidence>
<sequence length="84" mass="8873">MDSEHGRQGQVRQAQFLGDFAPAGDVRVFAGFDDASGQQPRVVLAVGGVHQQDPADLVGDDRGGAEPRRMPGCGVLRRGQSGTR</sequence>
<reference evidence="2 3" key="1">
    <citation type="submission" date="2020-08" db="EMBL/GenBank/DDBJ databases">
        <title>Sequencing the genomes of 1000 actinobacteria strains.</title>
        <authorList>
            <person name="Klenk H.-P."/>
        </authorList>
    </citation>
    <scope>NUCLEOTIDE SEQUENCE [LARGE SCALE GENOMIC DNA]</scope>
    <source>
        <strain evidence="2 3">DSM 40483</strain>
    </source>
</reference>
<protein>
    <submittedName>
        <fullName evidence="2">Uncharacterized protein</fullName>
    </submittedName>
</protein>
<comment type="caution">
    <text evidence="2">The sequence shown here is derived from an EMBL/GenBank/DDBJ whole genome shotgun (WGS) entry which is preliminary data.</text>
</comment>
<evidence type="ECO:0000313" key="3">
    <source>
        <dbReference type="Proteomes" id="UP000565089"/>
    </source>
</evidence>
<organism evidence="2 3">
    <name type="scientific">Streptomyces luteogriseus</name>
    <dbReference type="NCBI Taxonomy" id="68233"/>
    <lineage>
        <taxon>Bacteria</taxon>
        <taxon>Bacillati</taxon>
        <taxon>Actinomycetota</taxon>
        <taxon>Actinomycetes</taxon>
        <taxon>Kitasatosporales</taxon>
        <taxon>Streptomycetaceae</taxon>
        <taxon>Streptomyces</taxon>
    </lineage>
</organism>